<name>A0ABV7F3U2_9BURK</name>
<proteinExistence type="predicted"/>
<sequence length="214" mass="23692">MSASLKNFADLKALSKTLKVQEDARKVAEAERQRQEQQTKREADLFRLSIGQVAPLPQHNKHASSTPRPEPVARQHLADEQAALQESLSDEFDVETLLETDAALSFARSNIGPDVVRKLRKGHWVIQDQLDLHGLRRDAAREAVAEFLRKSCRRGLRCVRIVHGKGLGSVNKEPVLKNMVHKWLVQKDEVLAFCQAKAADGGAGAVVVLLKGNG</sequence>
<dbReference type="PROSITE" id="PS50828">
    <property type="entry name" value="SMR"/>
    <property type="match status" value="1"/>
</dbReference>
<dbReference type="Pfam" id="PF01713">
    <property type="entry name" value="Smr"/>
    <property type="match status" value="1"/>
</dbReference>
<feature type="coiled-coil region" evidence="1">
    <location>
        <begin position="11"/>
        <end position="40"/>
    </location>
</feature>
<organism evidence="3 4">
    <name type="scientific">Undibacterium arcticum</name>
    <dbReference type="NCBI Taxonomy" id="1762892"/>
    <lineage>
        <taxon>Bacteria</taxon>
        <taxon>Pseudomonadati</taxon>
        <taxon>Pseudomonadota</taxon>
        <taxon>Betaproteobacteria</taxon>
        <taxon>Burkholderiales</taxon>
        <taxon>Oxalobacteraceae</taxon>
        <taxon>Undibacterium</taxon>
    </lineage>
</organism>
<evidence type="ECO:0000256" key="1">
    <source>
        <dbReference type="SAM" id="Coils"/>
    </source>
</evidence>
<feature type="domain" description="Smr" evidence="2">
    <location>
        <begin position="130"/>
        <end position="211"/>
    </location>
</feature>
<gene>
    <name evidence="3" type="ORF">ACFOFO_17555</name>
</gene>
<comment type="caution">
    <text evidence="3">The sequence shown here is derived from an EMBL/GenBank/DDBJ whole genome shotgun (WGS) entry which is preliminary data.</text>
</comment>
<reference evidence="4" key="1">
    <citation type="journal article" date="2019" name="Int. J. Syst. Evol. Microbiol.">
        <title>The Global Catalogue of Microorganisms (GCM) 10K type strain sequencing project: providing services to taxonomists for standard genome sequencing and annotation.</title>
        <authorList>
            <consortium name="The Broad Institute Genomics Platform"/>
            <consortium name="The Broad Institute Genome Sequencing Center for Infectious Disease"/>
            <person name="Wu L."/>
            <person name="Ma J."/>
        </authorList>
    </citation>
    <scope>NUCLEOTIDE SEQUENCE [LARGE SCALE GENOMIC DNA]</scope>
    <source>
        <strain evidence="4">KCTC 42986</strain>
    </source>
</reference>
<dbReference type="InterPro" id="IPR002625">
    <property type="entry name" value="Smr_dom"/>
</dbReference>
<keyword evidence="1" id="KW-0175">Coiled coil</keyword>
<evidence type="ECO:0000259" key="2">
    <source>
        <dbReference type="PROSITE" id="PS50828"/>
    </source>
</evidence>
<protein>
    <submittedName>
        <fullName evidence="3">Smr/MutS family protein</fullName>
    </submittedName>
</protein>
<dbReference type="SMART" id="SM00463">
    <property type="entry name" value="SMR"/>
    <property type="match status" value="1"/>
</dbReference>
<keyword evidence="4" id="KW-1185">Reference proteome</keyword>
<dbReference type="SUPFAM" id="SSF160443">
    <property type="entry name" value="SMR domain-like"/>
    <property type="match status" value="1"/>
</dbReference>
<dbReference type="Gene3D" id="3.30.1370.110">
    <property type="match status" value="1"/>
</dbReference>
<evidence type="ECO:0000313" key="3">
    <source>
        <dbReference type="EMBL" id="MFC3109748.1"/>
    </source>
</evidence>
<evidence type="ECO:0000313" key="4">
    <source>
        <dbReference type="Proteomes" id="UP001595530"/>
    </source>
</evidence>
<dbReference type="Proteomes" id="UP001595530">
    <property type="component" value="Unassembled WGS sequence"/>
</dbReference>
<dbReference type="PANTHER" id="PTHR35562">
    <property type="entry name" value="DNA ENDONUCLEASE SMRA-RELATED"/>
    <property type="match status" value="1"/>
</dbReference>
<dbReference type="RefSeq" id="WP_390325689.1">
    <property type="nucleotide sequence ID" value="NZ_JBHRTP010000054.1"/>
</dbReference>
<dbReference type="PANTHER" id="PTHR35562:SF2">
    <property type="entry name" value="DNA ENDONUCLEASE SMRA-RELATED"/>
    <property type="match status" value="1"/>
</dbReference>
<accession>A0ABV7F3U2</accession>
<dbReference type="EMBL" id="JBHRTP010000054">
    <property type="protein sequence ID" value="MFC3109748.1"/>
    <property type="molecule type" value="Genomic_DNA"/>
</dbReference>
<dbReference type="InterPro" id="IPR036063">
    <property type="entry name" value="Smr_dom_sf"/>
</dbReference>